<proteinExistence type="predicted"/>
<feature type="compositionally biased region" description="Acidic residues" evidence="2">
    <location>
        <begin position="428"/>
        <end position="440"/>
    </location>
</feature>
<gene>
    <name evidence="3" type="ORF">PFR002_LOCUS4696</name>
</gene>
<evidence type="ECO:0000256" key="1">
    <source>
        <dbReference type="SAM" id="Coils"/>
    </source>
</evidence>
<protein>
    <submittedName>
        <fullName evidence="3">Uncharacterized protein</fullName>
    </submittedName>
</protein>
<feature type="region of interest" description="Disordered" evidence="2">
    <location>
        <begin position="403"/>
        <end position="480"/>
    </location>
</feature>
<feature type="compositionally biased region" description="Polar residues" evidence="2">
    <location>
        <begin position="575"/>
        <end position="585"/>
    </location>
</feature>
<accession>A0AAV0TQJ4</accession>
<name>A0AAV0TQJ4_9STRA</name>
<feature type="coiled-coil region" evidence="1">
    <location>
        <begin position="38"/>
        <end position="86"/>
    </location>
</feature>
<feature type="compositionally biased region" description="Low complexity" evidence="2">
    <location>
        <begin position="596"/>
        <end position="605"/>
    </location>
</feature>
<evidence type="ECO:0000256" key="2">
    <source>
        <dbReference type="SAM" id="MobiDB-lite"/>
    </source>
</evidence>
<reference evidence="3" key="1">
    <citation type="submission" date="2022-12" db="EMBL/GenBank/DDBJ databases">
        <authorList>
            <person name="Webb A."/>
        </authorList>
    </citation>
    <scope>NUCLEOTIDE SEQUENCE</scope>
    <source>
        <strain evidence="3">Pf2</strain>
    </source>
</reference>
<dbReference type="Proteomes" id="UP001159659">
    <property type="component" value="Unassembled WGS sequence"/>
</dbReference>
<feature type="compositionally biased region" description="Polar residues" evidence="2">
    <location>
        <begin position="465"/>
        <end position="480"/>
    </location>
</feature>
<comment type="caution">
    <text evidence="3">The sequence shown here is derived from an EMBL/GenBank/DDBJ whole genome shotgun (WGS) entry which is preliminary data.</text>
</comment>
<dbReference type="EMBL" id="CANTFK010000713">
    <property type="protein sequence ID" value="CAI5723609.1"/>
    <property type="molecule type" value="Genomic_DNA"/>
</dbReference>
<keyword evidence="1" id="KW-0175">Coiled coil</keyword>
<organism evidence="3 4">
    <name type="scientific">Peronospora farinosa</name>
    <dbReference type="NCBI Taxonomy" id="134698"/>
    <lineage>
        <taxon>Eukaryota</taxon>
        <taxon>Sar</taxon>
        <taxon>Stramenopiles</taxon>
        <taxon>Oomycota</taxon>
        <taxon>Peronosporomycetes</taxon>
        <taxon>Peronosporales</taxon>
        <taxon>Peronosporaceae</taxon>
        <taxon>Peronospora</taxon>
    </lineage>
</organism>
<dbReference type="AlphaFoldDB" id="A0AAV0TQJ4"/>
<feature type="compositionally biased region" description="Basic and acidic residues" evidence="2">
    <location>
        <begin position="292"/>
        <end position="303"/>
    </location>
</feature>
<evidence type="ECO:0000313" key="4">
    <source>
        <dbReference type="Proteomes" id="UP001159659"/>
    </source>
</evidence>
<feature type="region of interest" description="Disordered" evidence="2">
    <location>
        <begin position="701"/>
        <end position="720"/>
    </location>
</feature>
<feature type="region of interest" description="Disordered" evidence="2">
    <location>
        <begin position="570"/>
        <end position="656"/>
    </location>
</feature>
<sequence>MDADAPAAAQISQADIIERQAESIARLKRQVQKGVEYKQLTKSKLKEAAARLKEYRVRVETLFEDVETLQKQLKVEKCRHEKTKKRYKNGLNQDVKTLKQKVNASTQTQESNKVTRTCQTLLSGQVEQVNKRTMRDHGVQTMDILTCRKSGREQNMSLFYHQMDQCVPKCSRRPQKDPIEDTFTPEPLQVLGSVEQTTFLQETSAALDAELAFSDSEDESHETRDNTVIVNSGLKDAGLNLTVLDEIDKELEMSSNEEEQDNGVALVTKNGYLMLNGSDQVVLNNVQQKLGTRSEKNEGRNKTSDAQGTDDTDSGRIGGRNEFAAGEKNAVSAGFDFAISNAIDKDLESSSGEEDGVVNVGDVINTKKSEQTVAARVDVCQSKWTLMSIDDELDDEFAALEADSDAENHGKAEGSSKSGLSSEHDLSDSSDSESDDDGDDPMTGKVDSVAENESLGPVKQKNEAETTTLQAKTNSEVGVSSLSPLDKDAVVVTTPVEKKFVGASTDVYSPMVDAKLTIQSERMQLDTPAEVMISTEEKKPSTVAVNSQPTLFQKNALSCIQPSGDFIADAGATATPDTQTSSDNTKLAKVPVRKQSASVTSSSSTNKPSELELYPAKRLKQPSDHTSHEFPGTPTESGKQNAKANRADKHASSIIPATEVSTIGNVRKADKANLEDSQATLHKKIKLNDVCRKAEDGTRVAIPQTKSSTSARKKKSAAEAKEQLRLKKSLSTFKQALVLGKGEEPDKEYTRRTISVLVTQCSNFVDTYLDHVITLCRALADAYREQGISPMLVVRGSLSLFRTPRSRRLMPERKSLSWLCNQVLTRVLCSGNEELEQDGCVASKSFCLSTVDECLLHLRGLLVEERTNIGEFLSQTRVHVQVTTRQINISHDKVFLAHVCALHTHLCRFTGQLVRSRVLLFDLVRDNPNIRGLYFAMVMLKIYPAILEREFDQHCIERQMVLKETLQQALVVISGVSAAKQELLLLQPSIAMLHTIANALQMPELEDFDGSESSYQCACVEKIFSELVVLCQSSKSEQEEDEGRSPVSADYFVLAKSMEICSAVYGIDLVVKIFNIDRCQELYSKANIEGKIGIMHLVGHIAMGIASKKSDMHDSRTRSGEYIESVTDWMCQILSSDEKSSPEDRFRLTFGCSTICVELILEYSTIAGLKCQRQVLCAVIRWFDAIPSDQLIDLPATFLRRLRLAVVAARPQVLQR</sequence>
<feature type="region of interest" description="Disordered" evidence="2">
    <location>
        <begin position="290"/>
        <end position="320"/>
    </location>
</feature>
<evidence type="ECO:0000313" key="3">
    <source>
        <dbReference type="EMBL" id="CAI5723609.1"/>
    </source>
</evidence>
<feature type="compositionally biased region" description="Polar residues" evidence="2">
    <location>
        <begin position="634"/>
        <end position="643"/>
    </location>
</feature>